<name>A0A218UCX4_9PASE</name>
<keyword evidence="3" id="KW-1185">Reference proteome</keyword>
<reference evidence="2 3" key="1">
    <citation type="submission" date="2017-05" db="EMBL/GenBank/DDBJ databases">
        <title>Genome of assembly of the Bengalese finch, Lonchura striata domestica.</title>
        <authorList>
            <person name="Colquitt B.M."/>
            <person name="Brainard M.S."/>
        </authorList>
    </citation>
    <scope>NUCLEOTIDE SEQUENCE [LARGE SCALE GENOMIC DNA]</scope>
    <source>
        <strain evidence="2">White83orange57</strain>
    </source>
</reference>
<protein>
    <submittedName>
        <fullName evidence="2">Uncharacterized protein</fullName>
    </submittedName>
</protein>
<dbReference type="EMBL" id="MUZQ01000431">
    <property type="protein sequence ID" value="OWK51458.1"/>
    <property type="molecule type" value="Genomic_DNA"/>
</dbReference>
<proteinExistence type="predicted"/>
<evidence type="ECO:0000313" key="2">
    <source>
        <dbReference type="EMBL" id="OWK51458.1"/>
    </source>
</evidence>
<sequence>MTVASMSWRVPAHPQEAASTPVRSTSTAQLTLIPPKQSSETRRSWRSSSQTWIKPWRRCELCRGVWRGAAPALSLPDAASASAPLAGVGTAPGTGMGMGTDPAVGQWWQGPASARRGQPWVSWPCPGQGLVALGFGGELGCC</sequence>
<gene>
    <name evidence="2" type="ORF">RLOC_00011197</name>
</gene>
<dbReference type="AlphaFoldDB" id="A0A218UCX4"/>
<accession>A0A218UCX4</accession>
<feature type="compositionally biased region" description="Polar residues" evidence="1">
    <location>
        <begin position="17"/>
        <end position="30"/>
    </location>
</feature>
<evidence type="ECO:0000313" key="3">
    <source>
        <dbReference type="Proteomes" id="UP000197619"/>
    </source>
</evidence>
<organism evidence="2 3">
    <name type="scientific">Lonchura striata</name>
    <name type="common">white-rumped munia</name>
    <dbReference type="NCBI Taxonomy" id="40157"/>
    <lineage>
        <taxon>Eukaryota</taxon>
        <taxon>Metazoa</taxon>
        <taxon>Chordata</taxon>
        <taxon>Craniata</taxon>
        <taxon>Vertebrata</taxon>
        <taxon>Euteleostomi</taxon>
        <taxon>Archelosauria</taxon>
        <taxon>Archosauria</taxon>
        <taxon>Dinosauria</taxon>
        <taxon>Saurischia</taxon>
        <taxon>Theropoda</taxon>
        <taxon>Coelurosauria</taxon>
        <taxon>Aves</taxon>
        <taxon>Neognathae</taxon>
        <taxon>Neoaves</taxon>
        <taxon>Telluraves</taxon>
        <taxon>Australaves</taxon>
        <taxon>Passeriformes</taxon>
        <taxon>Passeroidea</taxon>
        <taxon>Estrildidae</taxon>
        <taxon>Estrildinae</taxon>
        <taxon>Lonchura</taxon>
    </lineage>
</organism>
<dbReference type="Proteomes" id="UP000197619">
    <property type="component" value="Unassembled WGS sequence"/>
</dbReference>
<comment type="caution">
    <text evidence="2">The sequence shown here is derived from an EMBL/GenBank/DDBJ whole genome shotgun (WGS) entry which is preliminary data.</text>
</comment>
<feature type="region of interest" description="Disordered" evidence="1">
    <location>
        <begin position="1"/>
        <end position="47"/>
    </location>
</feature>
<evidence type="ECO:0000256" key="1">
    <source>
        <dbReference type="SAM" id="MobiDB-lite"/>
    </source>
</evidence>